<evidence type="ECO:0000256" key="1">
    <source>
        <dbReference type="ARBA" id="ARBA00006865"/>
    </source>
</evidence>
<name>A0A934VSP6_9BACT</name>
<dbReference type="GO" id="GO:0005975">
    <property type="term" value="P:carbohydrate metabolic process"/>
    <property type="evidence" value="ECO:0007669"/>
    <property type="project" value="InterPro"/>
</dbReference>
<dbReference type="Proteomes" id="UP000617628">
    <property type="component" value="Unassembled WGS sequence"/>
</dbReference>
<dbReference type="InterPro" id="IPR003305">
    <property type="entry name" value="CenC_carb-bd"/>
</dbReference>
<keyword evidence="2" id="KW-0378">Hydrolase</keyword>
<dbReference type="SUPFAM" id="SSF49785">
    <property type="entry name" value="Galactose-binding domain-like"/>
    <property type="match status" value="1"/>
</dbReference>
<dbReference type="InterPro" id="IPR013320">
    <property type="entry name" value="ConA-like_dom_sf"/>
</dbReference>
<dbReference type="PANTHER" id="PTHR10963:SF55">
    <property type="entry name" value="GLYCOSIDE HYDROLASE FAMILY 16 PROTEIN"/>
    <property type="match status" value="1"/>
</dbReference>
<dbReference type="Pfam" id="PF00722">
    <property type="entry name" value="Glyco_hydro_16"/>
    <property type="match status" value="1"/>
</dbReference>
<sequence length="616" mass="69186">MKSIKSIALPIIAVASCFQHSSASSILNPDTSVEVGEWQLVWHDEFERDGAPDSRWWTYENGLIRNNEAQFYTVARTENARVENGHLIIEARKEDWVNADYTSASLTTKGLADWTYGRVEIRAQMPAGRGLWPALWMLGSNIDEVGWPLCGEIDILEYVGFDTTTAWGTVHTDTYNHADDTAKGGKITVPDITEAMHNYTLEWEPDKITLSVDESVYFTFTKDANATTAEWPFDLPHYLLLNIAIGGDWGGQEGIDDSIFPVQMLVDYVRIYQRKPAGPYSIDLSSEGPGRLRIDPEKDSYDEGDEITLHIEPEVGMRLADFSGEQAAPNYRIPITVNRPLAFDARFTNPGDILENGDISKAADSWYHWIDDSQSAGSLSFANGEVKATVTSSSPEGWPFQFGQGGISITTGDVYQISFKARANTTARVDVKIARDWGSFTPYETQTIELTEQWENYTLNYQHQEASDSNTRLELNVSFNVGEFWFDDFKLTSEAQSLLGPYEQWKKNNNIPPANDFRDPDEDNMSNIFEYLYARSPSTQEPLNSPPTLRPQRASLQLDPSGGNRTEEQLSDIQIHIEASLDGENWSSVESINDALKLGNNVLLRYHPYSSITVSP</sequence>
<feature type="domain" description="GH16" evidence="4">
    <location>
        <begin position="21"/>
        <end position="277"/>
    </location>
</feature>
<protein>
    <submittedName>
        <fullName evidence="5">Family 16 glycosylhydrolase</fullName>
    </submittedName>
</protein>
<dbReference type="SUPFAM" id="SSF49899">
    <property type="entry name" value="Concanavalin A-like lectins/glucanases"/>
    <property type="match status" value="1"/>
</dbReference>
<evidence type="ECO:0000313" key="6">
    <source>
        <dbReference type="Proteomes" id="UP000617628"/>
    </source>
</evidence>
<feature type="region of interest" description="Disordered" evidence="3">
    <location>
        <begin position="538"/>
        <end position="568"/>
    </location>
</feature>
<dbReference type="PROSITE" id="PS51257">
    <property type="entry name" value="PROKAR_LIPOPROTEIN"/>
    <property type="match status" value="1"/>
</dbReference>
<gene>
    <name evidence="5" type="ORF">JIN87_17695</name>
</gene>
<comment type="similarity">
    <text evidence="1">Belongs to the glycosyl hydrolase 16 family.</text>
</comment>
<accession>A0A934VSP6</accession>
<dbReference type="EMBL" id="JAENIL010000034">
    <property type="protein sequence ID" value="MBK1878719.1"/>
    <property type="molecule type" value="Genomic_DNA"/>
</dbReference>
<dbReference type="InterPro" id="IPR050546">
    <property type="entry name" value="Glycosyl_Hydrlase_16"/>
</dbReference>
<dbReference type="InterPro" id="IPR000757">
    <property type="entry name" value="Beta-glucanase-like"/>
</dbReference>
<comment type="caution">
    <text evidence="5">The sequence shown here is derived from an EMBL/GenBank/DDBJ whole genome shotgun (WGS) entry which is preliminary data.</text>
</comment>
<evidence type="ECO:0000256" key="3">
    <source>
        <dbReference type="SAM" id="MobiDB-lite"/>
    </source>
</evidence>
<dbReference type="AlphaFoldDB" id="A0A934VSP6"/>
<organism evidence="5 6">
    <name type="scientific">Pelagicoccus mobilis</name>
    <dbReference type="NCBI Taxonomy" id="415221"/>
    <lineage>
        <taxon>Bacteria</taxon>
        <taxon>Pseudomonadati</taxon>
        <taxon>Verrucomicrobiota</taxon>
        <taxon>Opitutia</taxon>
        <taxon>Puniceicoccales</taxon>
        <taxon>Pelagicoccaceae</taxon>
        <taxon>Pelagicoccus</taxon>
    </lineage>
</organism>
<dbReference type="InterPro" id="IPR008979">
    <property type="entry name" value="Galactose-bd-like_sf"/>
</dbReference>
<proteinExistence type="inferred from homology"/>
<dbReference type="Gene3D" id="2.60.120.200">
    <property type="match status" value="1"/>
</dbReference>
<evidence type="ECO:0000259" key="4">
    <source>
        <dbReference type="PROSITE" id="PS51762"/>
    </source>
</evidence>
<evidence type="ECO:0000313" key="5">
    <source>
        <dbReference type="EMBL" id="MBK1878719.1"/>
    </source>
</evidence>
<dbReference type="Pfam" id="PF02018">
    <property type="entry name" value="CBM_4_9"/>
    <property type="match status" value="1"/>
</dbReference>
<dbReference type="RefSeq" id="WP_200356931.1">
    <property type="nucleotide sequence ID" value="NZ_JAENIL010000034.1"/>
</dbReference>
<dbReference type="GO" id="GO:0004553">
    <property type="term" value="F:hydrolase activity, hydrolyzing O-glycosyl compounds"/>
    <property type="evidence" value="ECO:0007669"/>
    <property type="project" value="InterPro"/>
</dbReference>
<reference evidence="5" key="1">
    <citation type="submission" date="2021-01" db="EMBL/GenBank/DDBJ databases">
        <title>Modified the classification status of verrucomicrobia.</title>
        <authorList>
            <person name="Feng X."/>
        </authorList>
    </citation>
    <scope>NUCLEOTIDE SEQUENCE</scope>
    <source>
        <strain evidence="5">KCTC 13126</strain>
    </source>
</reference>
<dbReference type="PROSITE" id="PS51762">
    <property type="entry name" value="GH16_2"/>
    <property type="match status" value="1"/>
</dbReference>
<dbReference type="CDD" id="cd08023">
    <property type="entry name" value="GH16_laminarinase_like"/>
    <property type="match status" value="1"/>
</dbReference>
<keyword evidence="6" id="KW-1185">Reference proteome</keyword>
<dbReference type="Gene3D" id="2.60.120.260">
    <property type="entry name" value="Galactose-binding domain-like"/>
    <property type="match status" value="1"/>
</dbReference>
<dbReference type="PANTHER" id="PTHR10963">
    <property type="entry name" value="GLYCOSYL HYDROLASE-RELATED"/>
    <property type="match status" value="1"/>
</dbReference>
<evidence type="ECO:0000256" key="2">
    <source>
        <dbReference type="ARBA" id="ARBA00022801"/>
    </source>
</evidence>